<dbReference type="KEGG" id="swp:swp_1438"/>
<sequence>MGLTDLKKNSTPSKSTHQQIQTTQLALDDLIDDFINDASRYAIGEQQRSPVTNKIIELNVKKNQLDTGSTSQTVQTTHSSPEESDVQQNIKKIIKGDAPFRKATFTLSESAIAHLAALADDGDVAKSKLIRFLIEHYFTMTPQERREIEKRIIVE</sequence>
<dbReference type="eggNOG" id="ENOG5030PAM">
    <property type="taxonomic scope" value="Bacteria"/>
</dbReference>
<accession>B8CKP8</accession>
<dbReference type="STRING" id="225849.swp_1438"/>
<evidence type="ECO:0000256" key="1">
    <source>
        <dbReference type="SAM" id="MobiDB-lite"/>
    </source>
</evidence>
<evidence type="ECO:0000313" key="2">
    <source>
        <dbReference type="EMBL" id="ACJ28224.1"/>
    </source>
</evidence>
<feature type="compositionally biased region" description="Polar residues" evidence="1">
    <location>
        <begin position="9"/>
        <end position="20"/>
    </location>
</feature>
<proteinExistence type="predicted"/>
<dbReference type="Proteomes" id="UP000000753">
    <property type="component" value="Chromosome"/>
</dbReference>
<evidence type="ECO:0000313" key="3">
    <source>
        <dbReference type="Proteomes" id="UP000000753"/>
    </source>
</evidence>
<keyword evidence="3" id="KW-1185">Reference proteome</keyword>
<dbReference type="HOGENOM" id="CLU_149203_1_0_6"/>
<feature type="region of interest" description="Disordered" evidence="1">
    <location>
        <begin position="66"/>
        <end position="86"/>
    </location>
</feature>
<reference evidence="2 3" key="1">
    <citation type="journal article" date="2008" name="PLoS ONE">
        <title>Environmental adaptation: genomic analysis of the piezotolerant and psychrotolerant deep-sea iron reducing bacterium Shewanella piezotolerans WP3.</title>
        <authorList>
            <person name="Wang F."/>
            <person name="Wang J."/>
            <person name="Jian H."/>
            <person name="Zhang B."/>
            <person name="Li S."/>
            <person name="Wang F."/>
            <person name="Zeng X."/>
            <person name="Gao L."/>
            <person name="Bartlett D.H."/>
            <person name="Yu J."/>
            <person name="Hu S."/>
            <person name="Xiao X."/>
        </authorList>
    </citation>
    <scope>NUCLEOTIDE SEQUENCE [LARGE SCALE GENOMIC DNA]</scope>
    <source>
        <strain evidence="3">WP3 / JCM 13877</strain>
    </source>
</reference>
<dbReference type="OrthoDB" id="5593192at2"/>
<dbReference type="AlphaFoldDB" id="B8CKP8"/>
<dbReference type="EMBL" id="CP000472">
    <property type="protein sequence ID" value="ACJ28224.1"/>
    <property type="molecule type" value="Genomic_DNA"/>
</dbReference>
<protein>
    <submittedName>
        <fullName evidence="2">Transcriptional regulator, CopG family</fullName>
    </submittedName>
</protein>
<name>B8CKP8_SHEPW</name>
<gene>
    <name evidence="2" type="ordered locus">swp_1438</name>
</gene>
<feature type="compositionally biased region" description="Low complexity" evidence="1">
    <location>
        <begin position="67"/>
        <end position="79"/>
    </location>
</feature>
<dbReference type="RefSeq" id="WP_020911602.1">
    <property type="nucleotide sequence ID" value="NC_011566.1"/>
</dbReference>
<feature type="region of interest" description="Disordered" evidence="1">
    <location>
        <begin position="1"/>
        <end position="20"/>
    </location>
</feature>
<organism evidence="2 3">
    <name type="scientific">Shewanella piezotolerans (strain WP3 / JCM 13877)</name>
    <dbReference type="NCBI Taxonomy" id="225849"/>
    <lineage>
        <taxon>Bacteria</taxon>
        <taxon>Pseudomonadati</taxon>
        <taxon>Pseudomonadota</taxon>
        <taxon>Gammaproteobacteria</taxon>
        <taxon>Alteromonadales</taxon>
        <taxon>Shewanellaceae</taxon>
        <taxon>Shewanella</taxon>
    </lineage>
</organism>